<dbReference type="SUPFAM" id="SSF54373">
    <property type="entry name" value="FAD-linked reductases, C-terminal domain"/>
    <property type="match status" value="1"/>
</dbReference>
<dbReference type="AlphaFoldDB" id="A0A1G6D710"/>
<evidence type="ECO:0000256" key="2">
    <source>
        <dbReference type="ARBA" id="ARBA00023027"/>
    </source>
</evidence>
<dbReference type="SUPFAM" id="SSF51905">
    <property type="entry name" value="FAD/NAD(P)-binding domain"/>
    <property type="match status" value="1"/>
</dbReference>
<dbReference type="NCBIfam" id="TIGR02360">
    <property type="entry name" value="pbenz_hydroxyl"/>
    <property type="match status" value="1"/>
</dbReference>
<dbReference type="InterPro" id="IPR050631">
    <property type="entry name" value="PheA/TfdB_FAD_monoxygenase"/>
</dbReference>
<dbReference type="Pfam" id="PF01494">
    <property type="entry name" value="FAD_binding_3"/>
    <property type="match status" value="1"/>
</dbReference>
<keyword evidence="4" id="KW-0503">Monooxygenase</keyword>
<organism evidence="4 5">
    <name type="scientific">Bauldia litoralis</name>
    <dbReference type="NCBI Taxonomy" id="665467"/>
    <lineage>
        <taxon>Bacteria</taxon>
        <taxon>Pseudomonadati</taxon>
        <taxon>Pseudomonadota</taxon>
        <taxon>Alphaproteobacteria</taxon>
        <taxon>Hyphomicrobiales</taxon>
        <taxon>Kaistiaceae</taxon>
        <taxon>Bauldia</taxon>
    </lineage>
</organism>
<dbReference type="InterPro" id="IPR012733">
    <property type="entry name" value="HB_mOase"/>
</dbReference>
<evidence type="ECO:0000313" key="5">
    <source>
        <dbReference type="Proteomes" id="UP000199071"/>
    </source>
</evidence>
<dbReference type="Gene3D" id="3.30.9.10">
    <property type="entry name" value="D-Amino Acid Oxidase, subunit A, domain 2"/>
    <property type="match status" value="1"/>
</dbReference>
<sequence length="402" mass="44101">MLGMTTRRTQVGIVGAGPSGLLLSHLLARQGIDSIVVENRGRDYVEERVRAGVLEQGTIDTLAEAGLGERMMAEGLFHDGIEIRFDGQAHRIDFPSLTGGKRIMVYGQNEVVKDLIDARLEAGGAIVFDVDDTAIEGIDGESPTIRYGKDGAEHAIACDYIAGCDGFHGICRPSISEAALTGYDRVYPFAWLGVLADSRPPSREVAYCHSERGFALLSLRSPTVSRLYIQVAPDEDIANWPDQRFWDELQRRTAVEGAAPIETGPILHKGITPMRSFVAEPMRNGRLFLAGDAAHIVPPTGAKGMNLAVADIRFLTEALAAFYRTGDTAGLDGYSARALRRVWKAQRFSWWMTTMLHLSPDDSPFDRRRQRAELDYVTGSEAAMRTIAENYVGLPFETGLTP</sequence>
<dbReference type="InterPro" id="IPR002938">
    <property type="entry name" value="FAD-bd"/>
</dbReference>
<dbReference type="Proteomes" id="UP000199071">
    <property type="component" value="Unassembled WGS sequence"/>
</dbReference>
<dbReference type="STRING" id="665467.SAMN02982931_03103"/>
<feature type="domain" description="FAD-binding" evidence="3">
    <location>
        <begin position="8"/>
        <end position="349"/>
    </location>
</feature>
<protein>
    <submittedName>
        <fullName evidence="4">p-hydroxybenzoate 3-monooxygenase</fullName>
    </submittedName>
</protein>
<accession>A0A1G6D710</accession>
<keyword evidence="1" id="KW-0560">Oxidoreductase</keyword>
<dbReference type="EMBL" id="FMXQ01000006">
    <property type="protein sequence ID" value="SDB40947.1"/>
    <property type="molecule type" value="Genomic_DNA"/>
</dbReference>
<dbReference type="NCBIfam" id="NF006091">
    <property type="entry name" value="PRK08243.1"/>
    <property type="match status" value="1"/>
</dbReference>
<dbReference type="GO" id="GO:0018659">
    <property type="term" value="F:4-hydroxybenzoate 3-monooxygenase activity"/>
    <property type="evidence" value="ECO:0007669"/>
    <property type="project" value="InterPro"/>
</dbReference>
<dbReference type="GO" id="GO:0071949">
    <property type="term" value="F:FAD binding"/>
    <property type="evidence" value="ECO:0007669"/>
    <property type="project" value="InterPro"/>
</dbReference>
<dbReference type="InterPro" id="IPR036188">
    <property type="entry name" value="FAD/NAD-bd_sf"/>
</dbReference>
<evidence type="ECO:0000259" key="3">
    <source>
        <dbReference type="Pfam" id="PF01494"/>
    </source>
</evidence>
<dbReference type="RefSeq" id="WP_244521288.1">
    <property type="nucleotide sequence ID" value="NZ_FMXQ01000006.1"/>
</dbReference>
<reference evidence="4 5" key="1">
    <citation type="submission" date="2016-10" db="EMBL/GenBank/DDBJ databases">
        <authorList>
            <person name="de Groot N.N."/>
        </authorList>
    </citation>
    <scope>NUCLEOTIDE SEQUENCE [LARGE SCALE GENOMIC DNA]</scope>
    <source>
        <strain evidence="4 5">ATCC 35022</strain>
    </source>
</reference>
<dbReference type="PANTHER" id="PTHR43476:SF4">
    <property type="entry name" value="BLR0106 PROTEIN"/>
    <property type="match status" value="1"/>
</dbReference>
<evidence type="ECO:0000256" key="1">
    <source>
        <dbReference type="ARBA" id="ARBA00023002"/>
    </source>
</evidence>
<evidence type="ECO:0000313" key="4">
    <source>
        <dbReference type="EMBL" id="SDB40947.1"/>
    </source>
</evidence>
<dbReference type="Gene3D" id="3.50.50.60">
    <property type="entry name" value="FAD/NAD(P)-binding domain"/>
    <property type="match status" value="1"/>
</dbReference>
<keyword evidence="5" id="KW-1185">Reference proteome</keyword>
<gene>
    <name evidence="4" type="ORF">SAMN02982931_03103</name>
</gene>
<keyword evidence="2" id="KW-0520">NAD</keyword>
<dbReference type="PRINTS" id="PR00420">
    <property type="entry name" value="RNGMNOXGNASE"/>
</dbReference>
<dbReference type="GO" id="GO:0043639">
    <property type="term" value="P:benzoate catabolic process"/>
    <property type="evidence" value="ECO:0007669"/>
    <property type="project" value="InterPro"/>
</dbReference>
<name>A0A1G6D710_9HYPH</name>
<proteinExistence type="predicted"/>
<dbReference type="PANTHER" id="PTHR43476">
    <property type="entry name" value="3-(3-HYDROXY-PHENYL)PROPIONATE/3-HYDROXYCINNAMIC ACID HYDROXYLASE"/>
    <property type="match status" value="1"/>
</dbReference>